<dbReference type="GO" id="GO:0016705">
    <property type="term" value="F:oxidoreductase activity, acting on paired donors, with incorporation or reduction of molecular oxygen"/>
    <property type="evidence" value="ECO:0007669"/>
    <property type="project" value="InterPro"/>
</dbReference>
<evidence type="ECO:0000256" key="7">
    <source>
        <dbReference type="ARBA" id="ARBA00023033"/>
    </source>
</evidence>
<evidence type="ECO:0000256" key="4">
    <source>
        <dbReference type="ARBA" id="ARBA00022723"/>
    </source>
</evidence>
<gene>
    <name evidence="9" type="ORF">TRAPUB_11252</name>
</gene>
<keyword evidence="10" id="KW-1185">Reference proteome</keyword>
<evidence type="ECO:0000256" key="5">
    <source>
        <dbReference type="ARBA" id="ARBA00023002"/>
    </source>
</evidence>
<dbReference type="OrthoDB" id="6692864at2759"/>
<name>A0A1M2VXC9_TRAPU</name>
<dbReference type="AlphaFoldDB" id="A0A1M2VXC9"/>
<keyword evidence="8" id="KW-0349">Heme</keyword>
<evidence type="ECO:0000256" key="6">
    <source>
        <dbReference type="ARBA" id="ARBA00023004"/>
    </source>
</evidence>
<organism evidence="9 10">
    <name type="scientific">Trametes pubescens</name>
    <name type="common">White-rot fungus</name>
    <dbReference type="NCBI Taxonomy" id="154538"/>
    <lineage>
        <taxon>Eukaryota</taxon>
        <taxon>Fungi</taxon>
        <taxon>Dikarya</taxon>
        <taxon>Basidiomycota</taxon>
        <taxon>Agaricomycotina</taxon>
        <taxon>Agaricomycetes</taxon>
        <taxon>Polyporales</taxon>
        <taxon>Polyporaceae</taxon>
        <taxon>Trametes</taxon>
    </lineage>
</organism>
<keyword evidence="4 8" id="KW-0479">Metal-binding</keyword>
<reference evidence="9 10" key="1">
    <citation type="submission" date="2016-10" db="EMBL/GenBank/DDBJ databases">
        <title>Genome sequence of the basidiomycete white-rot fungus Trametes pubescens.</title>
        <authorList>
            <person name="Makela M.R."/>
            <person name="Granchi Z."/>
            <person name="Peng M."/>
            <person name="De Vries R.P."/>
            <person name="Grigoriev I."/>
            <person name="Riley R."/>
            <person name="Hilden K."/>
        </authorList>
    </citation>
    <scope>NUCLEOTIDE SEQUENCE [LARGE SCALE GENOMIC DNA]</scope>
    <source>
        <strain evidence="9 10">FBCC735</strain>
    </source>
</reference>
<accession>A0A1M2VXC9</accession>
<dbReference type="InterPro" id="IPR050121">
    <property type="entry name" value="Cytochrome_P450_monoxygenase"/>
</dbReference>
<sequence>MTAGMTRKRVGTKEVPTSRDLLSHLIDGGVPVADIERDGMIGILAASENSAITLALSCYFLTAEPQYHSQLRKALDQAFPDPLGPLSQSAVAAIPLIDGVLSEALRLGSHFFLPRVTPAEGVEVDGVHVPGDTLVALASYSIQTSPEHFYPDPMNFRPERWLPNGLGPDTKTNRTALASFSYGALLAHGLSYPRVNTACTAGQHACMGKTLAYQKMRYVLARLVLAYDMHFKPGFDVHAFREGIIGKGTPHLEVPLHMSFQRRPGVHFDDLGDRE</sequence>
<feature type="binding site" description="axial binding residue" evidence="8">
    <location>
        <position position="206"/>
    </location>
    <ligand>
        <name>heme</name>
        <dbReference type="ChEBI" id="CHEBI:30413"/>
    </ligand>
    <ligandPart>
        <name>Fe</name>
        <dbReference type="ChEBI" id="CHEBI:18248"/>
    </ligandPart>
</feature>
<dbReference type="GO" id="GO:0004497">
    <property type="term" value="F:monooxygenase activity"/>
    <property type="evidence" value="ECO:0007669"/>
    <property type="project" value="UniProtKB-KW"/>
</dbReference>
<dbReference type="PANTHER" id="PTHR24305:SF187">
    <property type="entry name" value="P450, PUTATIVE (EUROFUNG)-RELATED"/>
    <property type="match status" value="1"/>
</dbReference>
<comment type="similarity">
    <text evidence="3">Belongs to the cytochrome P450 family.</text>
</comment>
<keyword evidence="5" id="KW-0560">Oxidoreductase</keyword>
<dbReference type="InterPro" id="IPR036396">
    <property type="entry name" value="Cyt_P450_sf"/>
</dbReference>
<dbReference type="PRINTS" id="PR00465">
    <property type="entry name" value="EP450IV"/>
</dbReference>
<dbReference type="OMA" id="QIMIASI"/>
<dbReference type="Proteomes" id="UP000184267">
    <property type="component" value="Unassembled WGS sequence"/>
</dbReference>
<dbReference type="PANTHER" id="PTHR24305">
    <property type="entry name" value="CYTOCHROME P450"/>
    <property type="match status" value="1"/>
</dbReference>
<evidence type="ECO:0000256" key="1">
    <source>
        <dbReference type="ARBA" id="ARBA00001971"/>
    </source>
</evidence>
<keyword evidence="6 8" id="KW-0408">Iron</keyword>
<dbReference type="STRING" id="154538.A0A1M2VXC9"/>
<dbReference type="Pfam" id="PF00067">
    <property type="entry name" value="p450"/>
    <property type="match status" value="1"/>
</dbReference>
<comment type="pathway">
    <text evidence="2">Secondary metabolite biosynthesis.</text>
</comment>
<dbReference type="InterPro" id="IPR002403">
    <property type="entry name" value="Cyt_P450_E_grp-IV"/>
</dbReference>
<evidence type="ECO:0000313" key="9">
    <source>
        <dbReference type="EMBL" id="OJT12196.1"/>
    </source>
</evidence>
<protein>
    <submittedName>
        <fullName evidence="9">Tryprostatin B 6-hydroxylase</fullName>
    </submittedName>
</protein>
<dbReference type="GO" id="GO:0020037">
    <property type="term" value="F:heme binding"/>
    <property type="evidence" value="ECO:0007669"/>
    <property type="project" value="InterPro"/>
</dbReference>
<evidence type="ECO:0000313" key="10">
    <source>
        <dbReference type="Proteomes" id="UP000184267"/>
    </source>
</evidence>
<dbReference type="Gene3D" id="1.10.630.10">
    <property type="entry name" value="Cytochrome P450"/>
    <property type="match status" value="1"/>
</dbReference>
<dbReference type="GO" id="GO:0005506">
    <property type="term" value="F:iron ion binding"/>
    <property type="evidence" value="ECO:0007669"/>
    <property type="project" value="InterPro"/>
</dbReference>
<dbReference type="InterPro" id="IPR001128">
    <property type="entry name" value="Cyt_P450"/>
</dbReference>
<dbReference type="SUPFAM" id="SSF48264">
    <property type="entry name" value="Cytochrome P450"/>
    <property type="match status" value="1"/>
</dbReference>
<keyword evidence="7" id="KW-0503">Monooxygenase</keyword>
<dbReference type="EMBL" id="MNAD01000511">
    <property type="protein sequence ID" value="OJT12196.1"/>
    <property type="molecule type" value="Genomic_DNA"/>
</dbReference>
<evidence type="ECO:0000256" key="3">
    <source>
        <dbReference type="ARBA" id="ARBA00010617"/>
    </source>
</evidence>
<comment type="cofactor">
    <cofactor evidence="1 8">
        <name>heme</name>
        <dbReference type="ChEBI" id="CHEBI:30413"/>
    </cofactor>
</comment>
<evidence type="ECO:0000256" key="2">
    <source>
        <dbReference type="ARBA" id="ARBA00005179"/>
    </source>
</evidence>
<comment type="caution">
    <text evidence="9">The sequence shown here is derived from an EMBL/GenBank/DDBJ whole genome shotgun (WGS) entry which is preliminary data.</text>
</comment>
<proteinExistence type="inferred from homology"/>
<evidence type="ECO:0000256" key="8">
    <source>
        <dbReference type="PIRSR" id="PIRSR602403-1"/>
    </source>
</evidence>